<dbReference type="GO" id="GO:0042797">
    <property type="term" value="P:tRNA transcription by RNA polymerase III"/>
    <property type="evidence" value="ECO:0007669"/>
    <property type="project" value="TreeGrafter"/>
</dbReference>
<dbReference type="GO" id="GO:0005666">
    <property type="term" value="C:RNA polymerase III complex"/>
    <property type="evidence" value="ECO:0007669"/>
    <property type="project" value="InterPro"/>
</dbReference>
<dbReference type="Proteomes" id="UP000324897">
    <property type="component" value="Chromosome 1"/>
</dbReference>
<dbReference type="InterPro" id="IPR007811">
    <property type="entry name" value="RPC4"/>
</dbReference>
<dbReference type="EMBL" id="RWGY01000011">
    <property type="protein sequence ID" value="TVU29936.1"/>
    <property type="molecule type" value="Genomic_DNA"/>
</dbReference>
<feature type="non-terminal residue" evidence="2">
    <location>
        <position position="1"/>
    </location>
</feature>
<dbReference type="Gramene" id="TVU29936">
    <property type="protein sequence ID" value="TVU29936"/>
    <property type="gene ID" value="EJB05_21532"/>
</dbReference>
<evidence type="ECO:0000313" key="3">
    <source>
        <dbReference type="Proteomes" id="UP000324897"/>
    </source>
</evidence>
<dbReference type="PANTHER" id="PTHR13408:SF9">
    <property type="entry name" value="DNA-DIRECTED RNA POLYMERASE III SUBUNIT RPC4"/>
    <property type="match status" value="1"/>
</dbReference>
<dbReference type="AlphaFoldDB" id="A0A5J9V1Y9"/>
<name>A0A5J9V1Y9_9POAL</name>
<evidence type="ECO:0008006" key="4">
    <source>
        <dbReference type="Google" id="ProtNLM"/>
    </source>
</evidence>
<dbReference type="Pfam" id="PF05132">
    <property type="entry name" value="RNA_pol_Rpc4"/>
    <property type="match status" value="1"/>
</dbReference>
<organism evidence="2 3">
    <name type="scientific">Eragrostis curvula</name>
    <name type="common">weeping love grass</name>
    <dbReference type="NCBI Taxonomy" id="38414"/>
    <lineage>
        <taxon>Eukaryota</taxon>
        <taxon>Viridiplantae</taxon>
        <taxon>Streptophyta</taxon>
        <taxon>Embryophyta</taxon>
        <taxon>Tracheophyta</taxon>
        <taxon>Spermatophyta</taxon>
        <taxon>Magnoliopsida</taxon>
        <taxon>Liliopsida</taxon>
        <taxon>Poales</taxon>
        <taxon>Poaceae</taxon>
        <taxon>PACMAD clade</taxon>
        <taxon>Chloridoideae</taxon>
        <taxon>Eragrostideae</taxon>
        <taxon>Eragrostidinae</taxon>
        <taxon>Eragrostis</taxon>
    </lineage>
</organism>
<dbReference type="GO" id="GO:0003677">
    <property type="term" value="F:DNA binding"/>
    <property type="evidence" value="ECO:0007669"/>
    <property type="project" value="InterPro"/>
</dbReference>
<feature type="region of interest" description="Disordered" evidence="1">
    <location>
        <begin position="186"/>
        <end position="214"/>
    </location>
</feature>
<proteinExistence type="predicted"/>
<dbReference type="PANTHER" id="PTHR13408">
    <property type="entry name" value="DNA-DIRECTED RNA POLYMERASE III"/>
    <property type="match status" value="1"/>
</dbReference>
<reference evidence="2 3" key="1">
    <citation type="journal article" date="2019" name="Sci. Rep.">
        <title>A high-quality genome of Eragrostis curvula grass provides insights into Poaceae evolution and supports new strategies to enhance forage quality.</title>
        <authorList>
            <person name="Carballo J."/>
            <person name="Santos B.A.C.M."/>
            <person name="Zappacosta D."/>
            <person name="Garbus I."/>
            <person name="Selva J.P."/>
            <person name="Gallo C.A."/>
            <person name="Diaz A."/>
            <person name="Albertini E."/>
            <person name="Caccamo M."/>
            <person name="Echenique V."/>
        </authorList>
    </citation>
    <scope>NUCLEOTIDE SEQUENCE [LARGE SCALE GENOMIC DNA]</scope>
    <source>
        <strain evidence="3">cv. Victoria</strain>
        <tissue evidence="2">Leaf</tissue>
    </source>
</reference>
<accession>A0A5J9V1Y9</accession>
<feature type="compositionally biased region" description="Basic residues" evidence="1">
    <location>
        <begin position="70"/>
        <end position="80"/>
    </location>
</feature>
<evidence type="ECO:0000256" key="1">
    <source>
        <dbReference type="SAM" id="MobiDB-lite"/>
    </source>
</evidence>
<feature type="region of interest" description="Disordered" evidence="1">
    <location>
        <begin position="19"/>
        <end position="101"/>
    </location>
</feature>
<keyword evidence="3" id="KW-1185">Reference proteome</keyword>
<protein>
    <recommendedName>
        <fullName evidence="4">RNA polymerase III subunit C4</fullName>
    </recommendedName>
</protein>
<feature type="compositionally biased region" description="Basic and acidic residues" evidence="1">
    <location>
        <begin position="54"/>
        <end position="69"/>
    </location>
</feature>
<sequence length="360" mass="39618">MGINSLSSSVRRFLPLSLAGAEPGEARPPFESAPHLRLLARPRSPTRSALFSIEAKDDGKKESEADKSAPNRRRKGRLKFAPKATPKTDPKIIPKTEPHEENKVAAIDKELLLKLRTLKSTDAFGSRAKAEKQETPIQVAFGPAGPSVLRTFSTPRSSSSDVPVVKLPKKHDDPWDHTSTNYPVTLPLRRPYSRDPDLDEDEFGQSSSRAHDGEATAAEELGLMDWVDEPQLLFFQLPRSLPLRRQADSVAETDTATNVDVNANSEEGNKKRRHHAIRGCRLRELPGGLMGKMLVYKSGKVKMKLGDAHFDVSAGSNCSFAQEAVAVDTREKHCSSLGEVGKRAIITPDINYLLGSIKME</sequence>
<comment type="caution">
    <text evidence="2">The sequence shown here is derived from an EMBL/GenBank/DDBJ whole genome shotgun (WGS) entry which is preliminary data.</text>
</comment>
<gene>
    <name evidence="2" type="ORF">EJB05_21532</name>
</gene>
<dbReference type="OrthoDB" id="747670at2759"/>
<evidence type="ECO:0000313" key="2">
    <source>
        <dbReference type="EMBL" id="TVU29936.1"/>
    </source>
</evidence>
<feature type="compositionally biased region" description="Basic and acidic residues" evidence="1">
    <location>
        <begin position="86"/>
        <end position="101"/>
    </location>
</feature>